<reference evidence="1" key="1">
    <citation type="submission" date="2021-09" db="EMBL/GenBank/DDBJ databases">
        <title>The genome of Mauremys mutica provides insights into the evolution of semi-aquatic lifestyle.</title>
        <authorList>
            <person name="Gong S."/>
            <person name="Gao Y."/>
        </authorList>
    </citation>
    <scope>NUCLEOTIDE SEQUENCE</scope>
    <source>
        <strain evidence="1">MM-2020</strain>
        <tissue evidence="1">Muscle</tissue>
    </source>
</reference>
<gene>
    <name evidence="1" type="ORF">KIL84_008488</name>
</gene>
<dbReference type="EMBL" id="JAHDVG010000479">
    <property type="protein sequence ID" value="KAH1174497.1"/>
    <property type="molecule type" value="Genomic_DNA"/>
</dbReference>
<proteinExistence type="predicted"/>
<evidence type="ECO:0000313" key="1">
    <source>
        <dbReference type="EMBL" id="KAH1174497.1"/>
    </source>
</evidence>
<name>A0A9D3X7X3_9SAUR</name>
<evidence type="ECO:0000313" key="2">
    <source>
        <dbReference type="Proteomes" id="UP000827986"/>
    </source>
</evidence>
<accession>A0A9D3X7X3</accession>
<sequence>MSVESNTNCLTMSLLKNSLMWMFNVKKHSPTLYIRKGTPTEFCQRELISASPNYRVNLKQSLCFFHNCSYDFSISTYKATEKDVYGEDGGMKGKSPSYLLVECRFLPCVSLLMYVLKRSA</sequence>
<organism evidence="1 2">
    <name type="scientific">Mauremys mutica</name>
    <name type="common">yellowpond turtle</name>
    <dbReference type="NCBI Taxonomy" id="74926"/>
    <lineage>
        <taxon>Eukaryota</taxon>
        <taxon>Metazoa</taxon>
        <taxon>Chordata</taxon>
        <taxon>Craniata</taxon>
        <taxon>Vertebrata</taxon>
        <taxon>Euteleostomi</taxon>
        <taxon>Archelosauria</taxon>
        <taxon>Testudinata</taxon>
        <taxon>Testudines</taxon>
        <taxon>Cryptodira</taxon>
        <taxon>Durocryptodira</taxon>
        <taxon>Testudinoidea</taxon>
        <taxon>Geoemydidae</taxon>
        <taxon>Geoemydinae</taxon>
        <taxon>Mauremys</taxon>
    </lineage>
</organism>
<keyword evidence="2" id="KW-1185">Reference proteome</keyword>
<dbReference type="AlphaFoldDB" id="A0A9D3X7X3"/>
<comment type="caution">
    <text evidence="1">The sequence shown here is derived from an EMBL/GenBank/DDBJ whole genome shotgun (WGS) entry which is preliminary data.</text>
</comment>
<dbReference type="Proteomes" id="UP000827986">
    <property type="component" value="Unassembled WGS sequence"/>
</dbReference>
<protein>
    <submittedName>
        <fullName evidence="1">Uncharacterized protein</fullName>
    </submittedName>
</protein>